<feature type="compositionally biased region" description="Basic and acidic residues" evidence="1">
    <location>
        <begin position="411"/>
        <end position="421"/>
    </location>
</feature>
<dbReference type="RefSeq" id="XP_008815608.1">
    <property type="nucleotide sequence ID" value="XM_008817386.1"/>
</dbReference>
<feature type="region of interest" description="Disordered" evidence="1">
    <location>
        <begin position="725"/>
        <end position="754"/>
    </location>
</feature>
<feature type="compositionally biased region" description="Acidic residues" evidence="1">
    <location>
        <begin position="422"/>
        <end position="433"/>
    </location>
</feature>
<evidence type="ECO:0000256" key="1">
    <source>
        <dbReference type="SAM" id="MobiDB-lite"/>
    </source>
</evidence>
<dbReference type="PANTHER" id="PTHR11614">
    <property type="entry name" value="PHOSPHOLIPASE-RELATED"/>
    <property type="match status" value="1"/>
</dbReference>
<dbReference type="Proteomes" id="UP000030640">
    <property type="component" value="Unassembled WGS sequence"/>
</dbReference>
<reference evidence="3 4" key="1">
    <citation type="submission" date="2013-02" db="EMBL/GenBank/DDBJ databases">
        <title>The Genome Sequence of Plasmodium inui San Antonio 1.</title>
        <authorList>
            <consortium name="The Broad Institute Genome Sequencing Platform"/>
            <consortium name="The Broad Institute Genome Sequencing Center for Infectious Disease"/>
            <person name="Neafsey D."/>
            <person name="Cheeseman I."/>
            <person name="Volkman S."/>
            <person name="Adams J."/>
            <person name="Walker B."/>
            <person name="Young S.K."/>
            <person name="Zeng Q."/>
            <person name="Gargeya S."/>
            <person name="Fitzgerald M."/>
            <person name="Haas B."/>
            <person name="Abouelleil A."/>
            <person name="Alvarado L."/>
            <person name="Arachchi H.M."/>
            <person name="Berlin A.M."/>
            <person name="Chapman S.B."/>
            <person name="Dewar J."/>
            <person name="Goldberg J."/>
            <person name="Griggs A."/>
            <person name="Gujja S."/>
            <person name="Hansen M."/>
            <person name="Howarth C."/>
            <person name="Imamovic A."/>
            <person name="Larimer J."/>
            <person name="McCowan C."/>
            <person name="Murphy C."/>
            <person name="Neiman D."/>
            <person name="Pearson M."/>
            <person name="Priest M."/>
            <person name="Roberts A."/>
            <person name="Saif S."/>
            <person name="Shea T."/>
            <person name="Sisk P."/>
            <person name="Sykes S."/>
            <person name="Wortman J."/>
            <person name="Nusbaum C."/>
            <person name="Birren B."/>
        </authorList>
    </citation>
    <scope>NUCLEOTIDE SEQUENCE [LARGE SCALE GENOMIC DNA]</scope>
    <source>
        <strain evidence="3 4">San Antonio 1</strain>
    </source>
</reference>
<evidence type="ECO:0000313" key="3">
    <source>
        <dbReference type="EMBL" id="EUD67598.1"/>
    </source>
</evidence>
<dbReference type="InterPro" id="IPR022742">
    <property type="entry name" value="Hydrolase_4"/>
</dbReference>
<dbReference type="InterPro" id="IPR051044">
    <property type="entry name" value="MAG_DAG_Lipase"/>
</dbReference>
<sequence>MSEQGNRRILTTERSNESMVTGDHEEGKPELLQGISSEGGKNKASPYPSELPLPHEVTRPKSHSAAPAPPNRNSVNHEKIKKSLSEEKCDKKYAHILYDDGNPEITFFVNKENLKIAKYAWRVEKPKAYVFALHGITSHLRNEYLNYMGRPSWVDEGKQKGEMASCAVGCEYDQMQGDNLNCWDSALSVKKSDCMDDNGKVVHGERGDNFVNLPEEGTREAEAGVSGRCGAGEEANGDESGGINAGTNATTDVDTNGDDGSAVVCSFNKILQNNSTNDMKIINETNNMMYDFCQPREDASSGVSSSSSCDSSDYGEKKNLEKKLTMFLSCSSCITNINDGGNHINSKLNLGSAESVSHPIYENDGAGGECPRESIPQERIPREGIPRDGDCPKRLKLNSERSEEGSSDGSCDSRSDNRSDSSSEDTSSDEDIIHDENVLLPNKSDFEVNYDSSVYYCSMCGICNYCKCGVRTLSYKNSWIETFNKNGFSFFGIDNQSHGLSEGFKNHRCYIEDFDNFIADTLQALELFIEEWKEKDELKPIIIMGLSMGGCIALKTMETIFRLNKEWKDHVKSLVLVSPMISLGKQKNKISNRILLSATKFLKYIFPLLPVNVKESNARYPWIKHDAEIDPHHYCGPLRIRIAHELVTAADSCLTYKNLKHIEESDIHIMVIQSKNDCVVDPIGAIDFLRKMMRLHSRRERRRNASMLDAERVRQANAVLSRQISENKRDSVGHTDSTFFSSGYHPGEDDLNGKKPPLTELPREGNTHISAATRVMGHVTSSWNTAIRKEEEEEVLSKYNSCTIFTTNSNNLPSERQALLHNERKEDQHSPMSVKSSLSIESTSRILRNDRHFSMGSSKEDVKGEKGIWTSFDHGYYKSFNLKKLKSVGGVVDPHGEEQYKNLSVYILKYGFHTLPGEPHSRETVTLLIDWLNRICS</sequence>
<dbReference type="SUPFAM" id="SSF53474">
    <property type="entry name" value="alpha/beta-Hydrolases"/>
    <property type="match status" value="1"/>
</dbReference>
<dbReference type="GeneID" id="20037057"/>
<feature type="region of interest" description="Disordered" evidence="1">
    <location>
        <begin position="360"/>
        <end position="434"/>
    </location>
</feature>
<accession>W7A8I4</accession>
<dbReference type="OrthoDB" id="2498029at2759"/>
<evidence type="ECO:0000259" key="2">
    <source>
        <dbReference type="Pfam" id="PF12146"/>
    </source>
</evidence>
<feature type="compositionally biased region" description="Polar residues" evidence="1">
    <location>
        <begin position="245"/>
        <end position="254"/>
    </location>
</feature>
<evidence type="ECO:0000313" key="4">
    <source>
        <dbReference type="Proteomes" id="UP000030640"/>
    </source>
</evidence>
<dbReference type="EMBL" id="KI965465">
    <property type="protein sequence ID" value="EUD67598.1"/>
    <property type="molecule type" value="Genomic_DNA"/>
</dbReference>
<feature type="region of interest" description="Disordered" evidence="1">
    <location>
        <begin position="1"/>
        <end position="77"/>
    </location>
</feature>
<dbReference type="VEuPathDB" id="PlasmoDB:C922_01783"/>
<dbReference type="AlphaFoldDB" id="W7A8I4"/>
<feature type="compositionally biased region" description="Basic and acidic residues" evidence="1">
    <location>
        <begin position="370"/>
        <end position="404"/>
    </location>
</feature>
<keyword evidence="4" id="KW-1185">Reference proteome</keyword>
<dbReference type="Pfam" id="PF12146">
    <property type="entry name" value="Hydrolase_4"/>
    <property type="match status" value="1"/>
</dbReference>
<organism evidence="3 4">
    <name type="scientific">Plasmodium inui San Antonio 1</name>
    <dbReference type="NCBI Taxonomy" id="1237626"/>
    <lineage>
        <taxon>Eukaryota</taxon>
        <taxon>Sar</taxon>
        <taxon>Alveolata</taxon>
        <taxon>Apicomplexa</taxon>
        <taxon>Aconoidasida</taxon>
        <taxon>Haemosporida</taxon>
        <taxon>Plasmodiidae</taxon>
        <taxon>Plasmodium</taxon>
        <taxon>Plasmodium (Plasmodium)</taxon>
    </lineage>
</organism>
<feature type="region of interest" description="Disordered" evidence="1">
    <location>
        <begin position="221"/>
        <end position="254"/>
    </location>
</feature>
<dbReference type="Gene3D" id="3.40.50.1820">
    <property type="entry name" value="alpha/beta hydrolase"/>
    <property type="match status" value="1"/>
</dbReference>
<gene>
    <name evidence="3" type="ORF">C922_01783</name>
</gene>
<dbReference type="InterPro" id="IPR029058">
    <property type="entry name" value="AB_hydrolase_fold"/>
</dbReference>
<feature type="domain" description="Serine aminopeptidase S33" evidence="2">
    <location>
        <begin position="479"/>
        <end position="693"/>
    </location>
</feature>
<name>W7A8I4_9APIC</name>
<protein>
    <recommendedName>
        <fullName evidence="2">Serine aminopeptidase S33 domain-containing protein</fullName>
    </recommendedName>
</protein>
<feature type="compositionally biased region" description="Basic and acidic residues" evidence="1">
    <location>
        <begin position="10"/>
        <end position="29"/>
    </location>
</feature>
<proteinExistence type="predicted"/>